<accession>C6LIL1</accession>
<gene>
    <name evidence="1" type="ORF">BRYFOR_08451</name>
</gene>
<reference evidence="1" key="1">
    <citation type="submission" date="2009-07" db="EMBL/GenBank/DDBJ databases">
        <authorList>
            <person name="Weinstock G."/>
            <person name="Sodergren E."/>
            <person name="Clifton S."/>
            <person name="Fulton L."/>
            <person name="Fulton B."/>
            <person name="Courtney L."/>
            <person name="Fronick C."/>
            <person name="Harrison M."/>
            <person name="Strong C."/>
            <person name="Farmer C."/>
            <person name="Delahaunty K."/>
            <person name="Markovic C."/>
            <person name="Hall O."/>
            <person name="Minx P."/>
            <person name="Tomlinson C."/>
            <person name="Mitreva M."/>
            <person name="Nelson J."/>
            <person name="Hou S."/>
            <person name="Wollam A."/>
            <person name="Pepin K.H."/>
            <person name="Johnson M."/>
            <person name="Bhonagiri V."/>
            <person name="Nash W.E."/>
            <person name="Warren W."/>
            <person name="Chinwalla A."/>
            <person name="Mardis E.R."/>
            <person name="Wilson R.K."/>
        </authorList>
    </citation>
    <scope>NUCLEOTIDE SEQUENCE [LARGE SCALE GENOMIC DNA]</scope>
    <source>
        <strain evidence="1">DSM 14469</strain>
    </source>
</reference>
<evidence type="ECO:0000313" key="2">
    <source>
        <dbReference type="Proteomes" id="UP000005561"/>
    </source>
</evidence>
<dbReference type="AlphaFoldDB" id="C6LIL1"/>
<comment type="caution">
    <text evidence="1">The sequence shown here is derived from an EMBL/GenBank/DDBJ whole genome shotgun (WGS) entry which is preliminary data.</text>
</comment>
<dbReference type="Proteomes" id="UP000005561">
    <property type="component" value="Unassembled WGS sequence"/>
</dbReference>
<dbReference type="EMBL" id="ACCL02000017">
    <property type="protein sequence ID" value="EET59593.1"/>
    <property type="molecule type" value="Genomic_DNA"/>
</dbReference>
<keyword evidence="2" id="KW-1185">Reference proteome</keyword>
<protein>
    <submittedName>
        <fullName evidence="1">Uncharacterized protein</fullName>
    </submittedName>
</protein>
<organism evidence="1 2">
    <name type="scientific">Marvinbryantia formatexigens DSM 14469</name>
    <dbReference type="NCBI Taxonomy" id="478749"/>
    <lineage>
        <taxon>Bacteria</taxon>
        <taxon>Bacillati</taxon>
        <taxon>Bacillota</taxon>
        <taxon>Clostridia</taxon>
        <taxon>Lachnospirales</taxon>
        <taxon>Lachnospiraceae</taxon>
        <taxon>Marvinbryantia</taxon>
    </lineage>
</organism>
<proteinExistence type="predicted"/>
<sequence length="49" mass="5309">MGNEPGSRTCADIGRCCVPVAHAWHRLKRSAAASEKKGEHLCTTKSQQT</sequence>
<name>C6LIL1_9FIRM</name>
<evidence type="ECO:0000313" key="1">
    <source>
        <dbReference type="EMBL" id="EET59593.1"/>
    </source>
</evidence>